<dbReference type="Pfam" id="PF00628">
    <property type="entry name" value="PHD"/>
    <property type="match status" value="1"/>
</dbReference>
<evidence type="ECO:0000313" key="11">
    <source>
        <dbReference type="Ensembl" id="ENSDCDP00010010647.1"/>
    </source>
</evidence>
<accession>A0AAY4AP85</accession>
<keyword evidence="12" id="KW-1185">Reference proteome</keyword>
<dbReference type="PANTHER" id="PTHR46386:SF1">
    <property type="entry name" value="NUCLEAR BODY PROTEIN SP140-LIKE PROTEIN"/>
    <property type="match status" value="1"/>
</dbReference>
<sequence length="499" mass="56895">MELRLGDVTTQGCDNSELTTAEHEMETFIPPVEDDCIDLGTGWSAFCQTPPVSDNERCVTYEELDKTTSKKRKKSESSEENEEEDEQPGPSSQATSPQEQKAKKSVRFSSFLKEQQEDICKGHLCVTCGDKEGTLCREKFAKGAKCILAEGRWFTPTEFEEFGGRKSSKNWKTSIRFKGKMLLVLIQEGHLNAPSRGTFQSARRSLFNIKYESETDEKEDDSCEEEDQGMGEPLSVQCGSVTAKLYKFRFASGSKGKSIRTERCWLTPSEFVQQESSITDSKWTKHILCNTRPLKYLIKKKVLQVHSALCNCELCSSENQHLLEQENDDWCLVCGRDGELVCCDTCPRSFHGLCHISRPSGGDNKWSCTFCLVENNQKDQITEQQALGRPISEYMNECQALLMKLLSEDKQRNFTPDPSTTVERHTGFIEKPMWLERVKLNLHSGEYELVREFVSDVRLIFENCATFNKNNEFGRMGAQLSTTFEEEFRHLFKIQSSPP</sequence>
<dbReference type="GO" id="GO:0003677">
    <property type="term" value="F:DNA binding"/>
    <property type="evidence" value="ECO:0007669"/>
    <property type="project" value="InterPro"/>
</dbReference>
<keyword evidence="2 6" id="KW-0863">Zinc-finger</keyword>
<dbReference type="InterPro" id="IPR001965">
    <property type="entry name" value="Znf_PHD"/>
</dbReference>
<feature type="domain" description="SAND" evidence="10">
    <location>
        <begin position="224"/>
        <end position="304"/>
    </location>
</feature>
<keyword evidence="4 5" id="KW-0103">Bromodomain</keyword>
<dbReference type="SMART" id="SM00258">
    <property type="entry name" value="SAND"/>
    <property type="match status" value="2"/>
</dbReference>
<dbReference type="InterPro" id="IPR019787">
    <property type="entry name" value="Znf_PHD-finger"/>
</dbReference>
<evidence type="ECO:0000256" key="1">
    <source>
        <dbReference type="ARBA" id="ARBA00022723"/>
    </source>
</evidence>
<dbReference type="InterPro" id="IPR043563">
    <property type="entry name" value="Sp110/Sp140/Sp140L-like"/>
</dbReference>
<dbReference type="PROSITE" id="PS50014">
    <property type="entry name" value="BROMODOMAIN_2"/>
    <property type="match status" value="1"/>
</dbReference>
<evidence type="ECO:0000256" key="2">
    <source>
        <dbReference type="ARBA" id="ARBA00022771"/>
    </source>
</evidence>
<evidence type="ECO:0000259" key="8">
    <source>
        <dbReference type="PROSITE" id="PS50014"/>
    </source>
</evidence>
<dbReference type="Pfam" id="PF00439">
    <property type="entry name" value="Bromodomain"/>
    <property type="match status" value="1"/>
</dbReference>
<dbReference type="GeneTree" id="ENSGT00940000166738"/>
<dbReference type="SUPFAM" id="SSF63763">
    <property type="entry name" value="SAND domain-like"/>
    <property type="match status" value="2"/>
</dbReference>
<evidence type="ECO:0000256" key="5">
    <source>
        <dbReference type="PROSITE-ProRule" id="PRU00035"/>
    </source>
</evidence>
<evidence type="ECO:0000259" key="9">
    <source>
        <dbReference type="PROSITE" id="PS50016"/>
    </source>
</evidence>
<dbReference type="GO" id="GO:0005634">
    <property type="term" value="C:nucleus"/>
    <property type="evidence" value="ECO:0007669"/>
    <property type="project" value="TreeGrafter"/>
</dbReference>
<dbReference type="InterPro" id="IPR011011">
    <property type="entry name" value="Znf_FYVE_PHD"/>
</dbReference>
<dbReference type="InterPro" id="IPR010919">
    <property type="entry name" value="SAND-like_dom_sf"/>
</dbReference>
<reference evidence="11" key="3">
    <citation type="submission" date="2025-09" db="UniProtKB">
        <authorList>
            <consortium name="Ensembl"/>
        </authorList>
    </citation>
    <scope>IDENTIFICATION</scope>
</reference>
<reference evidence="11" key="2">
    <citation type="submission" date="2025-08" db="UniProtKB">
        <authorList>
            <consortium name="Ensembl"/>
        </authorList>
    </citation>
    <scope>IDENTIFICATION</scope>
</reference>
<keyword evidence="3" id="KW-0862">Zinc</keyword>
<dbReference type="Gene3D" id="3.10.390.10">
    <property type="entry name" value="SAND domain-like"/>
    <property type="match status" value="2"/>
</dbReference>
<feature type="region of interest" description="Disordered" evidence="7">
    <location>
        <begin position="213"/>
        <end position="232"/>
    </location>
</feature>
<evidence type="ECO:0000256" key="3">
    <source>
        <dbReference type="ARBA" id="ARBA00022833"/>
    </source>
</evidence>
<evidence type="ECO:0000256" key="4">
    <source>
        <dbReference type="ARBA" id="ARBA00023117"/>
    </source>
</evidence>
<dbReference type="SMART" id="SM00297">
    <property type="entry name" value="BROMO"/>
    <property type="match status" value="1"/>
</dbReference>
<dbReference type="Gene3D" id="3.30.40.10">
    <property type="entry name" value="Zinc/RING finger domain, C3HC4 (zinc finger)"/>
    <property type="match status" value="1"/>
</dbReference>
<keyword evidence="1" id="KW-0479">Metal-binding</keyword>
<evidence type="ECO:0000259" key="10">
    <source>
        <dbReference type="PROSITE" id="PS50864"/>
    </source>
</evidence>
<feature type="domain" description="Bromo" evidence="8">
    <location>
        <begin position="416"/>
        <end position="475"/>
    </location>
</feature>
<evidence type="ECO:0000313" key="12">
    <source>
        <dbReference type="Proteomes" id="UP000694580"/>
    </source>
</evidence>
<dbReference type="PROSITE" id="PS50864">
    <property type="entry name" value="SAND"/>
    <property type="match status" value="2"/>
</dbReference>
<feature type="domain" description="PHD-type" evidence="9">
    <location>
        <begin position="328"/>
        <end position="374"/>
    </location>
</feature>
<dbReference type="SUPFAM" id="SSF57903">
    <property type="entry name" value="FYVE/PHD zinc finger"/>
    <property type="match status" value="1"/>
</dbReference>
<feature type="compositionally biased region" description="Polar residues" evidence="7">
    <location>
        <begin position="89"/>
        <end position="99"/>
    </location>
</feature>
<dbReference type="Gene3D" id="1.20.920.10">
    <property type="entry name" value="Bromodomain-like"/>
    <property type="match status" value="1"/>
</dbReference>
<dbReference type="GO" id="GO:0008270">
    <property type="term" value="F:zinc ion binding"/>
    <property type="evidence" value="ECO:0007669"/>
    <property type="project" value="UniProtKB-KW"/>
</dbReference>
<feature type="compositionally biased region" description="Acidic residues" evidence="7">
    <location>
        <begin position="214"/>
        <end position="229"/>
    </location>
</feature>
<reference evidence="11 12" key="1">
    <citation type="submission" date="2020-06" db="EMBL/GenBank/DDBJ databases">
        <authorList>
            <consortium name="Wellcome Sanger Institute Data Sharing"/>
        </authorList>
    </citation>
    <scope>NUCLEOTIDE SEQUENCE [LARGE SCALE GENOMIC DNA]</scope>
</reference>
<feature type="compositionally biased region" description="Acidic residues" evidence="7">
    <location>
        <begin position="78"/>
        <end position="87"/>
    </location>
</feature>
<organism evidence="11 12">
    <name type="scientific">Denticeps clupeoides</name>
    <name type="common">denticle herring</name>
    <dbReference type="NCBI Taxonomy" id="299321"/>
    <lineage>
        <taxon>Eukaryota</taxon>
        <taxon>Metazoa</taxon>
        <taxon>Chordata</taxon>
        <taxon>Craniata</taxon>
        <taxon>Vertebrata</taxon>
        <taxon>Euteleostomi</taxon>
        <taxon>Actinopterygii</taxon>
        <taxon>Neopterygii</taxon>
        <taxon>Teleostei</taxon>
        <taxon>Clupei</taxon>
        <taxon>Clupeiformes</taxon>
        <taxon>Denticipitoidei</taxon>
        <taxon>Denticipitidae</taxon>
        <taxon>Denticeps</taxon>
    </lineage>
</organism>
<dbReference type="SUPFAM" id="SSF47370">
    <property type="entry name" value="Bromodomain"/>
    <property type="match status" value="1"/>
</dbReference>
<dbReference type="InterPro" id="IPR013083">
    <property type="entry name" value="Znf_RING/FYVE/PHD"/>
</dbReference>
<dbReference type="Ensembl" id="ENSDCDT00010011154.1">
    <property type="protein sequence ID" value="ENSDCDP00010010647.1"/>
    <property type="gene ID" value="ENSDCDG00010004710.1"/>
</dbReference>
<evidence type="ECO:0000256" key="6">
    <source>
        <dbReference type="PROSITE-ProRule" id="PRU00146"/>
    </source>
</evidence>
<dbReference type="PANTHER" id="PTHR46386">
    <property type="entry name" value="NUCLEAR BODY PROTEIN SP140"/>
    <property type="match status" value="1"/>
</dbReference>
<dbReference type="Pfam" id="PF01342">
    <property type="entry name" value="SAND"/>
    <property type="match status" value="2"/>
</dbReference>
<dbReference type="InterPro" id="IPR036427">
    <property type="entry name" value="Bromodomain-like_sf"/>
</dbReference>
<evidence type="ECO:0000256" key="7">
    <source>
        <dbReference type="SAM" id="MobiDB-lite"/>
    </source>
</evidence>
<dbReference type="SMART" id="SM00249">
    <property type="entry name" value="PHD"/>
    <property type="match status" value="1"/>
</dbReference>
<gene>
    <name evidence="11" type="primary">sp100.1</name>
</gene>
<dbReference type="Proteomes" id="UP000694580">
    <property type="component" value="Chromosome 7"/>
</dbReference>
<evidence type="ECO:0008006" key="13">
    <source>
        <dbReference type="Google" id="ProtNLM"/>
    </source>
</evidence>
<dbReference type="CDD" id="cd15541">
    <property type="entry name" value="PHD_TIF1_like"/>
    <property type="match status" value="1"/>
</dbReference>
<dbReference type="PROSITE" id="PS50016">
    <property type="entry name" value="ZF_PHD_2"/>
    <property type="match status" value="1"/>
</dbReference>
<name>A0AAY4AP85_9TELE</name>
<proteinExistence type="predicted"/>
<dbReference type="GO" id="GO:0000981">
    <property type="term" value="F:DNA-binding transcription factor activity, RNA polymerase II-specific"/>
    <property type="evidence" value="ECO:0007669"/>
    <property type="project" value="TreeGrafter"/>
</dbReference>
<dbReference type="AlphaFoldDB" id="A0AAY4AP85"/>
<feature type="region of interest" description="Disordered" evidence="7">
    <location>
        <begin position="58"/>
        <end position="101"/>
    </location>
</feature>
<dbReference type="InterPro" id="IPR001487">
    <property type="entry name" value="Bromodomain"/>
</dbReference>
<feature type="compositionally biased region" description="Basic and acidic residues" evidence="7">
    <location>
        <begin position="58"/>
        <end position="68"/>
    </location>
</feature>
<dbReference type="PRINTS" id="PR00503">
    <property type="entry name" value="BROMODOMAIN"/>
</dbReference>
<protein>
    <recommendedName>
        <fullName evidence="13">Nuclear body protein SP140-like protein</fullName>
    </recommendedName>
</protein>
<feature type="domain" description="SAND" evidence="10">
    <location>
        <begin position="114"/>
        <end position="192"/>
    </location>
</feature>
<dbReference type="InterPro" id="IPR000770">
    <property type="entry name" value="SAND_dom"/>
</dbReference>